<dbReference type="PANTHER" id="PTHR11360">
    <property type="entry name" value="MONOCARBOXYLATE TRANSPORTER"/>
    <property type="match status" value="1"/>
</dbReference>
<dbReference type="Gene3D" id="1.20.1250.20">
    <property type="entry name" value="MFS general substrate transporter like domains"/>
    <property type="match status" value="2"/>
</dbReference>
<dbReference type="PANTHER" id="PTHR11360:SF8">
    <property type="entry name" value="BCDNA.LD28120-RELATED"/>
    <property type="match status" value="1"/>
</dbReference>
<dbReference type="FunFam" id="1.20.1250.20:FF:000383">
    <property type="entry name" value="Blast:Monocarboxylate transporter 13"/>
    <property type="match status" value="1"/>
</dbReference>
<dbReference type="Pfam" id="PF07690">
    <property type="entry name" value="MFS_1"/>
    <property type="match status" value="1"/>
</dbReference>
<evidence type="ECO:0000256" key="1">
    <source>
        <dbReference type="ARBA" id="ARBA00004141"/>
    </source>
</evidence>
<dbReference type="InterPro" id="IPR050327">
    <property type="entry name" value="Proton-linked_MCT"/>
</dbReference>
<comment type="caution">
    <text evidence="4">The sequence shown here is derived from an EMBL/GenBank/DDBJ whole genome shotgun (WGS) entry which is preliminary data.</text>
</comment>
<dbReference type="EMBL" id="JRES01001705">
    <property type="protein sequence ID" value="KNC20727.1"/>
    <property type="molecule type" value="Genomic_DNA"/>
</dbReference>
<feature type="transmembrane region" description="Helical" evidence="2">
    <location>
        <begin position="243"/>
        <end position="260"/>
    </location>
</feature>
<dbReference type="GO" id="GO:0008028">
    <property type="term" value="F:monocarboxylic acid transmembrane transporter activity"/>
    <property type="evidence" value="ECO:0007669"/>
    <property type="project" value="TreeGrafter"/>
</dbReference>
<keyword evidence="5" id="KW-1185">Reference proteome</keyword>
<comment type="subcellular location">
    <subcellularLocation>
        <location evidence="1">Membrane</location>
        <topology evidence="1">Multi-pass membrane protein</topology>
    </subcellularLocation>
</comment>
<feature type="non-terminal residue" evidence="4">
    <location>
        <position position="1"/>
    </location>
</feature>
<dbReference type="CDD" id="cd17352">
    <property type="entry name" value="MFS_MCT_SLC16"/>
    <property type="match status" value="1"/>
</dbReference>
<reference evidence="4 5" key="1">
    <citation type="journal article" date="2015" name="Nat. Commun.">
        <title>Lucilia cuprina genome unlocks parasitic fly biology to underpin future interventions.</title>
        <authorList>
            <person name="Anstead C.A."/>
            <person name="Korhonen P.K."/>
            <person name="Young N.D."/>
            <person name="Hall R.S."/>
            <person name="Jex A.R."/>
            <person name="Murali S.C."/>
            <person name="Hughes D.S."/>
            <person name="Lee S.F."/>
            <person name="Perry T."/>
            <person name="Stroehlein A.J."/>
            <person name="Ansell B.R."/>
            <person name="Breugelmans B."/>
            <person name="Hofmann A."/>
            <person name="Qu J."/>
            <person name="Dugan S."/>
            <person name="Lee S.L."/>
            <person name="Chao H."/>
            <person name="Dinh H."/>
            <person name="Han Y."/>
            <person name="Doddapaneni H.V."/>
            <person name="Worley K.C."/>
            <person name="Muzny D.M."/>
            <person name="Ioannidis P."/>
            <person name="Waterhouse R.M."/>
            <person name="Zdobnov E.M."/>
            <person name="James P.J."/>
            <person name="Bagnall N.H."/>
            <person name="Kotze A.C."/>
            <person name="Gibbs R.A."/>
            <person name="Richards S."/>
            <person name="Batterham P."/>
            <person name="Gasser R.B."/>
        </authorList>
    </citation>
    <scope>NUCLEOTIDE SEQUENCE [LARGE SCALE GENOMIC DNA]</scope>
    <source>
        <strain evidence="4 5">LS</strain>
        <tissue evidence="4">Full body</tissue>
    </source>
</reference>
<proteinExistence type="predicted"/>
<keyword evidence="2" id="KW-0472">Membrane</keyword>
<sequence length="659" mass="73567">QQQQTARGNNIYILESQPTLMESSSRKKHKKENPYASVYNATTIPLNANNKCKEKIVATKTKKPPRRDKSDLGENFIAPDGGWAWIVCIAAGVSNLTIYPCIQQFGFIFRDRLIKLGLTNSQITTIINTHPAVSACTGLLNGPMFRRFTFRQVALIGSILIFFGILLTAFCETFLEYIITYALLFGFGAGITVSASTLAVNTYFKNKRRKASGFSWTITGLGPIVLPHIVTSLVALYGVQGTLFIFAALSLHTFMAALIFEPVSYHAPKTTEEAAKIPSVMVEQPQHLCKYCEMQQKKETGLFSSQYLYQEDDENTPGFEIIEPGTPMLSRANDGLYGSRLSLASKRRLRFRTISSSKDLENTTCITRLISEDEELKQKTSFKPNNFNIERDESHKGSLNKRFGGSQLKCTCAEERALMELNRIEAYDAENSSKDKQLEDSNEDLQLTFFEKVVAFFDLDLLRDFSFVNLVAGLTMINFGELNFSILTPFILNDFGLETSQITLSISVLGGLDVATRFLVPFLTEKIAWDNRVFFLIGVVGISIGRTVVACTRSFPVIISTFAVIGVFKGVRTIFWPLVIPSCVPLKRLPAASGLQLLISGIFTLACGPFVGLVRDRYNYAIALHCLNMMTFLAAACWILEALIRRYLQKPSTLSDEPR</sequence>
<dbReference type="OrthoDB" id="410267at2759"/>
<feature type="transmembrane region" description="Helical" evidence="2">
    <location>
        <begin position="532"/>
        <end position="549"/>
    </location>
</feature>
<evidence type="ECO:0000256" key="2">
    <source>
        <dbReference type="SAM" id="Phobius"/>
    </source>
</evidence>
<dbReference type="GO" id="GO:0016020">
    <property type="term" value="C:membrane"/>
    <property type="evidence" value="ECO:0007669"/>
    <property type="project" value="UniProtKB-SubCell"/>
</dbReference>
<dbReference type="InterPro" id="IPR036259">
    <property type="entry name" value="MFS_trans_sf"/>
</dbReference>
<keyword evidence="2" id="KW-0812">Transmembrane</keyword>
<name>A0A0L0BL04_LUCCU</name>
<feature type="transmembrane region" description="Helical" evidence="2">
    <location>
        <begin position="620"/>
        <end position="640"/>
    </location>
</feature>
<protein>
    <recommendedName>
        <fullName evidence="3">Major facilitator superfamily (MFS) profile domain-containing protein</fullName>
    </recommendedName>
</protein>
<dbReference type="PROSITE" id="PS50850">
    <property type="entry name" value="MFS"/>
    <property type="match status" value="1"/>
</dbReference>
<feature type="transmembrane region" description="Helical" evidence="2">
    <location>
        <begin position="591"/>
        <end position="614"/>
    </location>
</feature>
<gene>
    <name evidence="4" type="ORF">FF38_07729</name>
</gene>
<evidence type="ECO:0000313" key="4">
    <source>
        <dbReference type="EMBL" id="KNC20727.1"/>
    </source>
</evidence>
<dbReference type="Proteomes" id="UP000037069">
    <property type="component" value="Unassembled WGS sequence"/>
</dbReference>
<dbReference type="SUPFAM" id="SSF103473">
    <property type="entry name" value="MFS general substrate transporter"/>
    <property type="match status" value="1"/>
</dbReference>
<evidence type="ECO:0000259" key="3">
    <source>
        <dbReference type="PROSITE" id="PS50850"/>
    </source>
</evidence>
<feature type="transmembrane region" description="Helical" evidence="2">
    <location>
        <begin position="555"/>
        <end position="579"/>
    </location>
</feature>
<dbReference type="OMA" id="LHSFVCA"/>
<feature type="domain" description="Major facilitator superfamily (MFS) profile" evidence="3">
    <location>
        <begin position="444"/>
        <end position="659"/>
    </location>
</feature>
<dbReference type="InterPro" id="IPR020846">
    <property type="entry name" value="MFS_dom"/>
</dbReference>
<feature type="transmembrane region" description="Helical" evidence="2">
    <location>
        <begin position="153"/>
        <end position="175"/>
    </location>
</feature>
<feature type="transmembrane region" description="Helical" evidence="2">
    <location>
        <begin position="216"/>
        <end position="237"/>
    </location>
</feature>
<keyword evidence="2" id="KW-1133">Transmembrane helix</keyword>
<feature type="transmembrane region" description="Helical" evidence="2">
    <location>
        <begin position="467"/>
        <end position="490"/>
    </location>
</feature>
<dbReference type="AlphaFoldDB" id="A0A0L0BL04"/>
<dbReference type="InterPro" id="IPR011701">
    <property type="entry name" value="MFS"/>
</dbReference>
<accession>A0A0L0BL04</accession>
<feature type="transmembrane region" description="Helical" evidence="2">
    <location>
        <begin position="181"/>
        <end position="204"/>
    </location>
</feature>
<organism evidence="4 5">
    <name type="scientific">Lucilia cuprina</name>
    <name type="common">Green bottle fly</name>
    <name type="synonym">Australian sheep blowfly</name>
    <dbReference type="NCBI Taxonomy" id="7375"/>
    <lineage>
        <taxon>Eukaryota</taxon>
        <taxon>Metazoa</taxon>
        <taxon>Ecdysozoa</taxon>
        <taxon>Arthropoda</taxon>
        <taxon>Hexapoda</taxon>
        <taxon>Insecta</taxon>
        <taxon>Pterygota</taxon>
        <taxon>Neoptera</taxon>
        <taxon>Endopterygota</taxon>
        <taxon>Diptera</taxon>
        <taxon>Brachycera</taxon>
        <taxon>Muscomorpha</taxon>
        <taxon>Oestroidea</taxon>
        <taxon>Calliphoridae</taxon>
        <taxon>Luciliinae</taxon>
        <taxon>Lucilia</taxon>
    </lineage>
</organism>
<evidence type="ECO:0000313" key="5">
    <source>
        <dbReference type="Proteomes" id="UP000037069"/>
    </source>
</evidence>